<gene>
    <name evidence="2" type="ORF">NBG4_720012</name>
</gene>
<dbReference type="Gene3D" id="1.10.220.120">
    <property type="entry name" value="Sigma-70 factor, region 1.1"/>
    <property type="match status" value="1"/>
</dbReference>
<evidence type="ECO:0000259" key="1">
    <source>
        <dbReference type="Pfam" id="PF03979"/>
    </source>
</evidence>
<dbReference type="InterPro" id="IPR007127">
    <property type="entry name" value="RNA_pol_sigma_70_r1_1"/>
</dbReference>
<proteinExistence type="predicted"/>
<name>A0A2U3QKA0_9BACT</name>
<dbReference type="EMBL" id="OUUY01000122">
    <property type="protein sequence ID" value="SPQ01819.1"/>
    <property type="molecule type" value="Genomic_DNA"/>
</dbReference>
<dbReference type="InterPro" id="IPR042189">
    <property type="entry name" value="RNA_pol_sigma_70_r1_1_sf"/>
</dbReference>
<evidence type="ECO:0000313" key="3">
    <source>
        <dbReference type="Proteomes" id="UP000245125"/>
    </source>
</evidence>
<feature type="domain" description="RNA polymerase sigma factor 70 region 1.1" evidence="1">
    <location>
        <begin position="9"/>
        <end position="61"/>
    </location>
</feature>
<protein>
    <recommendedName>
        <fullName evidence="1">RNA polymerase sigma factor 70 region 1.1 domain-containing protein</fullName>
    </recommendedName>
</protein>
<dbReference type="Proteomes" id="UP000245125">
    <property type="component" value="Unassembled WGS sequence"/>
</dbReference>
<sequence>MKGKDIEDALVDLGLKRGVLFFRELDEVFPADHFPIEEVENLLTRLHNLGVRVVENEESVKVRHRHRRRAA</sequence>
<keyword evidence="3" id="KW-1185">Reference proteome</keyword>
<dbReference type="AlphaFoldDB" id="A0A2U3QKA0"/>
<dbReference type="Pfam" id="PF03979">
    <property type="entry name" value="Sigma70_r1_1"/>
    <property type="match status" value="1"/>
</dbReference>
<dbReference type="GO" id="GO:0003677">
    <property type="term" value="F:DNA binding"/>
    <property type="evidence" value="ECO:0007669"/>
    <property type="project" value="InterPro"/>
</dbReference>
<dbReference type="GO" id="GO:0016987">
    <property type="term" value="F:sigma factor activity"/>
    <property type="evidence" value="ECO:0007669"/>
    <property type="project" value="InterPro"/>
</dbReference>
<organism evidence="2 3">
    <name type="scientific">Candidatus Sulfobium mesophilum</name>
    <dbReference type="NCBI Taxonomy" id="2016548"/>
    <lineage>
        <taxon>Bacteria</taxon>
        <taxon>Pseudomonadati</taxon>
        <taxon>Nitrospirota</taxon>
        <taxon>Nitrospiria</taxon>
        <taxon>Nitrospirales</taxon>
        <taxon>Nitrospiraceae</taxon>
        <taxon>Candidatus Sulfobium</taxon>
    </lineage>
</organism>
<accession>A0A2U3QKA0</accession>
<reference evidence="3" key="1">
    <citation type="submission" date="2018-03" db="EMBL/GenBank/DDBJ databases">
        <authorList>
            <person name="Zecchin S."/>
        </authorList>
    </citation>
    <scope>NUCLEOTIDE SEQUENCE [LARGE SCALE GENOMIC DNA]</scope>
</reference>
<evidence type="ECO:0000313" key="2">
    <source>
        <dbReference type="EMBL" id="SPQ01819.1"/>
    </source>
</evidence>